<sequence length="71" mass="8366">MARGIKDDFNKRFGNRIQVVYAKNLSPSQREQRNRKLCEAVIKVLTDILGREPTQRELFGIDDLTKVKRYK</sequence>
<gene>
    <name evidence="1" type="ORF">BU251_09315</name>
</gene>
<evidence type="ECO:0000313" key="2">
    <source>
        <dbReference type="Proteomes" id="UP000287243"/>
    </source>
</evidence>
<name>A0A410P6U1_VELA1</name>
<evidence type="ECO:0000313" key="1">
    <source>
        <dbReference type="EMBL" id="QAT17909.1"/>
    </source>
</evidence>
<dbReference type="Proteomes" id="UP000287243">
    <property type="component" value="Chromosome"/>
</dbReference>
<keyword evidence="2" id="KW-1185">Reference proteome</keyword>
<proteinExistence type="predicted"/>
<accession>A0A410P6U1</accession>
<protein>
    <submittedName>
        <fullName evidence="1">Uncharacterized protein</fullName>
    </submittedName>
</protein>
<dbReference type="AlphaFoldDB" id="A0A410P6U1"/>
<dbReference type="EMBL" id="CP019384">
    <property type="protein sequence ID" value="QAT17909.1"/>
    <property type="molecule type" value="Genomic_DNA"/>
</dbReference>
<reference evidence="1 2" key="1">
    <citation type="submission" date="2017-01" db="EMBL/GenBank/DDBJ databases">
        <title>First insights into the biology of 'candidatus Vampirococcus archaeovorus'.</title>
        <authorList>
            <person name="Kizina J."/>
            <person name="Jordan S."/>
            <person name="Stueber K."/>
            <person name="Reinhardt R."/>
            <person name="Harder J."/>
        </authorList>
    </citation>
    <scope>NUCLEOTIDE SEQUENCE [LARGE SCALE GENOMIC DNA]</scope>
    <source>
        <strain evidence="1 2">LiM</strain>
    </source>
</reference>
<organism evidence="1 2">
    <name type="scientific">Velamenicoccus archaeovorus</name>
    <dbReference type="NCBI Taxonomy" id="1930593"/>
    <lineage>
        <taxon>Bacteria</taxon>
        <taxon>Pseudomonadati</taxon>
        <taxon>Candidatus Omnitrophota</taxon>
        <taxon>Candidatus Velamenicoccus</taxon>
    </lineage>
</organism>
<dbReference type="KEGG" id="vai:BU251_09315"/>